<comment type="similarity">
    <text evidence="5 7 9">Belongs to the PTH family.</text>
</comment>
<dbReference type="RefSeq" id="WP_121169375.1">
    <property type="nucleotide sequence ID" value="NZ_RBIE01000001.1"/>
</dbReference>
<feature type="site" description="Discriminates between blocked and unblocked aminoacyl-tRNA" evidence="7">
    <location>
        <position position="10"/>
    </location>
</feature>
<dbReference type="GO" id="GO:0072344">
    <property type="term" value="P:rescue of stalled ribosome"/>
    <property type="evidence" value="ECO:0007669"/>
    <property type="project" value="UniProtKB-UniRule"/>
</dbReference>
<evidence type="ECO:0000256" key="4">
    <source>
        <dbReference type="ARBA" id="ARBA00022884"/>
    </source>
</evidence>
<dbReference type="PANTHER" id="PTHR17224">
    <property type="entry name" value="PEPTIDYL-TRNA HYDROLASE"/>
    <property type="match status" value="1"/>
</dbReference>
<organism evidence="10 11">
    <name type="scientific">Thermovibrio guaymasensis</name>
    <dbReference type="NCBI Taxonomy" id="240167"/>
    <lineage>
        <taxon>Bacteria</taxon>
        <taxon>Pseudomonadati</taxon>
        <taxon>Aquificota</taxon>
        <taxon>Aquificia</taxon>
        <taxon>Desulfurobacteriales</taxon>
        <taxon>Desulfurobacteriaceae</taxon>
        <taxon>Thermovibrio</taxon>
    </lineage>
</organism>
<comment type="caution">
    <text evidence="7">Lacks conserved residue(s) required for the propagation of feature annotation.</text>
</comment>
<dbReference type="GO" id="GO:0004045">
    <property type="term" value="F:peptidyl-tRNA hydrolase activity"/>
    <property type="evidence" value="ECO:0007669"/>
    <property type="project" value="UniProtKB-UniRule"/>
</dbReference>
<feature type="site" description="Stabilizes the basic form of H active site to accept a proton" evidence="7">
    <location>
        <position position="92"/>
    </location>
</feature>
<dbReference type="GO" id="GO:0005737">
    <property type="term" value="C:cytoplasm"/>
    <property type="evidence" value="ECO:0007669"/>
    <property type="project" value="UniProtKB-SubCell"/>
</dbReference>
<feature type="binding site" evidence="7">
    <location>
        <position position="15"/>
    </location>
    <ligand>
        <name>tRNA</name>
        <dbReference type="ChEBI" id="CHEBI:17843"/>
    </ligand>
</feature>
<feature type="binding site" evidence="7">
    <location>
        <position position="67"/>
    </location>
    <ligand>
        <name>tRNA</name>
        <dbReference type="ChEBI" id="CHEBI:17843"/>
    </ligand>
</feature>
<protein>
    <recommendedName>
        <fullName evidence="6 7">Peptidyl-tRNA hydrolase</fullName>
        <shortName evidence="7">Pth</shortName>
        <ecNumber evidence="1 7">3.1.1.29</ecNumber>
    </recommendedName>
</protein>
<dbReference type="OrthoDB" id="9800507at2"/>
<gene>
    <name evidence="7" type="primary">pth</name>
    <name evidence="10" type="ORF">C7457_0056</name>
</gene>
<comment type="function">
    <text evidence="7">Catalyzes the release of premature peptidyl moieties from peptidyl-tRNA molecules trapped in stalled 50S ribosomal subunits, and thus maintains levels of free tRNAs and 50S ribosomes.</text>
</comment>
<dbReference type="AlphaFoldDB" id="A0A420W7C5"/>
<feature type="active site" description="Proton acceptor" evidence="7">
    <location>
        <position position="20"/>
    </location>
</feature>
<name>A0A420W7C5_9BACT</name>
<dbReference type="EMBL" id="RBIE01000001">
    <property type="protein sequence ID" value="RKQ63193.1"/>
    <property type="molecule type" value="Genomic_DNA"/>
</dbReference>
<dbReference type="PANTHER" id="PTHR17224:SF1">
    <property type="entry name" value="PEPTIDYL-TRNA HYDROLASE"/>
    <property type="match status" value="1"/>
</dbReference>
<evidence type="ECO:0000256" key="6">
    <source>
        <dbReference type="ARBA" id="ARBA00050038"/>
    </source>
</evidence>
<dbReference type="GO" id="GO:0000049">
    <property type="term" value="F:tRNA binding"/>
    <property type="evidence" value="ECO:0007669"/>
    <property type="project" value="UniProtKB-UniRule"/>
</dbReference>
<dbReference type="HAMAP" id="MF_00083">
    <property type="entry name" value="Pept_tRNA_hydro_bact"/>
    <property type="match status" value="1"/>
</dbReference>
<evidence type="ECO:0000313" key="11">
    <source>
        <dbReference type="Proteomes" id="UP000280881"/>
    </source>
</evidence>
<dbReference type="PROSITE" id="PS01195">
    <property type="entry name" value="PEPT_TRNA_HYDROL_1"/>
    <property type="match status" value="1"/>
</dbReference>
<accession>A0A420W7C5</accession>
<dbReference type="CDD" id="cd00462">
    <property type="entry name" value="PTH"/>
    <property type="match status" value="1"/>
</dbReference>
<comment type="caution">
    <text evidence="10">The sequence shown here is derived from an EMBL/GenBank/DDBJ whole genome shotgun (WGS) entry which is preliminary data.</text>
</comment>
<keyword evidence="7" id="KW-0963">Cytoplasm</keyword>
<keyword evidence="4 7" id="KW-0694">RNA-binding</keyword>
<dbReference type="EC" id="3.1.1.29" evidence="1 7"/>
<dbReference type="Pfam" id="PF01195">
    <property type="entry name" value="Pept_tRNA_hydro"/>
    <property type="match status" value="1"/>
</dbReference>
<dbReference type="InterPro" id="IPR001328">
    <property type="entry name" value="Pept_tRNA_hydro"/>
</dbReference>
<keyword evidence="3 7" id="KW-0378">Hydrolase</keyword>
<evidence type="ECO:0000256" key="8">
    <source>
        <dbReference type="RuleBase" id="RU000673"/>
    </source>
</evidence>
<comment type="function">
    <text evidence="7">Hydrolyzes ribosome-free peptidyl-tRNAs (with 1 or more amino acids incorporated), which drop off the ribosome during protein synthesis, or as a result of ribosome stalling.</text>
</comment>
<comment type="catalytic activity">
    <reaction evidence="7 8">
        <text>an N-acyl-L-alpha-aminoacyl-tRNA + H2O = an N-acyl-L-amino acid + a tRNA + H(+)</text>
        <dbReference type="Rhea" id="RHEA:54448"/>
        <dbReference type="Rhea" id="RHEA-COMP:10123"/>
        <dbReference type="Rhea" id="RHEA-COMP:13883"/>
        <dbReference type="ChEBI" id="CHEBI:15377"/>
        <dbReference type="ChEBI" id="CHEBI:15378"/>
        <dbReference type="ChEBI" id="CHEBI:59874"/>
        <dbReference type="ChEBI" id="CHEBI:78442"/>
        <dbReference type="ChEBI" id="CHEBI:138191"/>
        <dbReference type="EC" id="3.1.1.29"/>
    </reaction>
</comment>
<reference evidence="10 11" key="1">
    <citation type="submission" date="2018-10" db="EMBL/GenBank/DDBJ databases">
        <title>Genomic Encyclopedia of Type Strains, Phase IV (KMG-IV): sequencing the most valuable type-strain genomes for metagenomic binning, comparative biology and taxonomic classification.</title>
        <authorList>
            <person name="Goeker M."/>
        </authorList>
    </citation>
    <scope>NUCLEOTIDE SEQUENCE [LARGE SCALE GENOMIC DNA]</scope>
    <source>
        <strain evidence="10 11">DSM 15521</strain>
    </source>
</reference>
<dbReference type="GO" id="GO:0006515">
    <property type="term" value="P:protein quality control for misfolded or incompletely synthesized proteins"/>
    <property type="evidence" value="ECO:0007669"/>
    <property type="project" value="UniProtKB-UniRule"/>
</dbReference>
<evidence type="ECO:0000256" key="1">
    <source>
        <dbReference type="ARBA" id="ARBA00013260"/>
    </source>
</evidence>
<keyword evidence="11" id="KW-1185">Reference proteome</keyword>
<dbReference type="InterPro" id="IPR018171">
    <property type="entry name" value="Pept_tRNA_hydro_CS"/>
</dbReference>
<keyword evidence="2 7" id="KW-0820">tRNA-binding</keyword>
<feature type="binding site" evidence="7">
    <location>
        <position position="65"/>
    </location>
    <ligand>
        <name>tRNA</name>
        <dbReference type="ChEBI" id="CHEBI:17843"/>
    </ligand>
</feature>
<evidence type="ECO:0000256" key="2">
    <source>
        <dbReference type="ARBA" id="ARBA00022555"/>
    </source>
</evidence>
<evidence type="ECO:0000256" key="3">
    <source>
        <dbReference type="ARBA" id="ARBA00022801"/>
    </source>
</evidence>
<proteinExistence type="inferred from homology"/>
<evidence type="ECO:0000256" key="7">
    <source>
        <dbReference type="HAMAP-Rule" id="MF_00083"/>
    </source>
</evidence>
<sequence length="191" mass="21784">MLRLVVGLGNPGKEYERTRHNVGWWVLDEVARELGFDFSREKFKALYGEYSTPKGKVIFLKPLTYMNRSGEAVGQFYRFFKLQPSELIVIYDDLDLPLGNVRLRLKGSSGGHRGVESVINSLGTKEFPRLRIGIGRPKRKEEVVDFVLSPFKEDELPAVEKAVKRAANCLIEAIRRGEIDQKLINKCNTEV</sequence>
<evidence type="ECO:0000313" key="10">
    <source>
        <dbReference type="EMBL" id="RKQ63193.1"/>
    </source>
</evidence>
<dbReference type="SUPFAM" id="SSF53178">
    <property type="entry name" value="Peptidyl-tRNA hydrolase-like"/>
    <property type="match status" value="1"/>
</dbReference>
<evidence type="ECO:0000256" key="9">
    <source>
        <dbReference type="RuleBase" id="RU004320"/>
    </source>
</evidence>
<dbReference type="FunFam" id="3.40.50.1470:FF:000001">
    <property type="entry name" value="Peptidyl-tRNA hydrolase"/>
    <property type="match status" value="1"/>
</dbReference>
<dbReference type="Gene3D" id="3.40.50.1470">
    <property type="entry name" value="Peptidyl-tRNA hydrolase"/>
    <property type="match status" value="1"/>
</dbReference>
<comment type="subcellular location">
    <subcellularLocation>
        <location evidence="7">Cytoplasm</location>
    </subcellularLocation>
</comment>
<dbReference type="Proteomes" id="UP000280881">
    <property type="component" value="Unassembled WGS sequence"/>
</dbReference>
<dbReference type="InterPro" id="IPR036416">
    <property type="entry name" value="Pept_tRNA_hydro_sf"/>
</dbReference>
<dbReference type="NCBIfam" id="TIGR00447">
    <property type="entry name" value="pth"/>
    <property type="match status" value="1"/>
</dbReference>
<comment type="subunit">
    <text evidence="7">Monomer.</text>
</comment>
<evidence type="ECO:0000256" key="5">
    <source>
        <dbReference type="ARBA" id="ARBA00038063"/>
    </source>
</evidence>